<evidence type="ECO:0000313" key="11">
    <source>
        <dbReference type="Proteomes" id="UP000186553"/>
    </source>
</evidence>
<dbReference type="CDD" id="cd01011">
    <property type="entry name" value="nicotinamidase"/>
    <property type="match status" value="1"/>
</dbReference>
<evidence type="ECO:0000256" key="8">
    <source>
        <dbReference type="ARBA" id="ARBA00072277"/>
    </source>
</evidence>
<dbReference type="InterPro" id="IPR036380">
    <property type="entry name" value="Isochorismatase-like_sf"/>
</dbReference>
<dbReference type="EC" id="3.5.1.19" evidence="6"/>
<keyword evidence="4" id="KW-0378">Hydrolase</keyword>
<dbReference type="Gene3D" id="3.40.50.850">
    <property type="entry name" value="Isochorismatase-like"/>
    <property type="match status" value="1"/>
</dbReference>
<dbReference type="RefSeq" id="WP_068885906.1">
    <property type="nucleotide sequence ID" value="NZ_CBCRUU010000005.1"/>
</dbReference>
<dbReference type="GO" id="GO:0019363">
    <property type="term" value="P:pyridine nucleotide biosynthetic process"/>
    <property type="evidence" value="ECO:0007669"/>
    <property type="project" value="UniProtKB-KW"/>
</dbReference>
<keyword evidence="3" id="KW-0479">Metal-binding</keyword>
<dbReference type="InterPro" id="IPR052347">
    <property type="entry name" value="Isochorismatase_Nicotinamidase"/>
</dbReference>
<comment type="pathway">
    <text evidence="5">Cofactor biosynthesis; nicotinate biosynthesis; nicotinate from nicotinamide: step 1/1.</text>
</comment>
<dbReference type="SUPFAM" id="SSF52499">
    <property type="entry name" value="Isochorismatase-like hydrolases"/>
    <property type="match status" value="1"/>
</dbReference>
<feature type="domain" description="Isochorismatase-like" evidence="9">
    <location>
        <begin position="5"/>
        <end position="197"/>
    </location>
</feature>
<dbReference type="EMBL" id="MBDL01000001">
    <property type="protein sequence ID" value="ODA14771.1"/>
    <property type="molecule type" value="Genomic_DNA"/>
</dbReference>
<evidence type="ECO:0000259" key="9">
    <source>
        <dbReference type="Pfam" id="PF00857"/>
    </source>
</evidence>
<sequence length="212" mass="23502">MLKNSALIIVDVQNGFTPGGNLAVAHADQIIPQINQLAEVFENIVLTQDWHPENHVSFVENHVGYRPFETIQLAYGPQVLWPAHCIQGTQDAEFHPNLKASKAQLIIRKGFHTNIDSYSAFIEADHQTSTGLAGYLKERGINRVFIVGIATDFCVAWTAMDACKLGFETYVVADASQGIDLQGSLQQAWQEIQAHGVKRIYVKDIVKVSETV</sequence>
<comment type="caution">
    <text evidence="10">The sequence shown here is derived from an EMBL/GenBank/DDBJ whole genome shotgun (WGS) entry which is preliminary data.</text>
</comment>
<keyword evidence="11" id="KW-1185">Reference proteome</keyword>
<dbReference type="Proteomes" id="UP000186553">
    <property type="component" value="Unassembled WGS sequence"/>
</dbReference>
<evidence type="ECO:0000313" key="10">
    <source>
        <dbReference type="EMBL" id="ODA14771.1"/>
    </source>
</evidence>
<evidence type="ECO:0000256" key="4">
    <source>
        <dbReference type="ARBA" id="ARBA00022801"/>
    </source>
</evidence>
<dbReference type="GO" id="GO:0046872">
    <property type="term" value="F:metal ion binding"/>
    <property type="evidence" value="ECO:0007669"/>
    <property type="project" value="UniProtKB-KW"/>
</dbReference>
<organism evidence="10 11">
    <name type="scientific">Acinetobacter celticus</name>
    <dbReference type="NCBI Taxonomy" id="1891224"/>
    <lineage>
        <taxon>Bacteria</taxon>
        <taxon>Pseudomonadati</taxon>
        <taxon>Pseudomonadota</taxon>
        <taxon>Gammaproteobacteria</taxon>
        <taxon>Moraxellales</taxon>
        <taxon>Moraxellaceae</taxon>
        <taxon>Acinetobacter</taxon>
    </lineage>
</organism>
<dbReference type="FunFam" id="3.40.50.850:FF:000006">
    <property type="entry name" value="Bifunctional pyrazinamidase/nicotinamidase"/>
    <property type="match status" value="1"/>
</dbReference>
<evidence type="ECO:0000256" key="7">
    <source>
        <dbReference type="ARBA" id="ARBA00043224"/>
    </source>
</evidence>
<protein>
    <recommendedName>
        <fullName evidence="8">Nicotinamidase</fullName>
        <ecNumber evidence="6">3.5.1.19</ecNumber>
    </recommendedName>
    <alternativeName>
        <fullName evidence="7">Nicotinamide deamidase</fullName>
    </alternativeName>
</protein>
<dbReference type="NCBIfam" id="NF008623">
    <property type="entry name" value="PRK11609.1"/>
    <property type="match status" value="1"/>
</dbReference>
<proteinExistence type="inferred from homology"/>
<accession>A0A1C3D154</accession>
<dbReference type="Pfam" id="PF00857">
    <property type="entry name" value="Isochorismatase"/>
    <property type="match status" value="1"/>
</dbReference>
<name>A0A1C3D154_9GAMM</name>
<reference evidence="10 11" key="1">
    <citation type="submission" date="2016-07" db="EMBL/GenBank/DDBJ databases">
        <title>Acinetobacter sp. ANC 4603.</title>
        <authorList>
            <person name="Radolfova-Krizova L."/>
            <person name="Nemec A."/>
        </authorList>
    </citation>
    <scope>NUCLEOTIDE SEQUENCE [LARGE SCALE GENOMIC DNA]</scope>
    <source>
        <strain evidence="10 11">ANC 4603</strain>
    </source>
</reference>
<dbReference type="GO" id="GO:0008936">
    <property type="term" value="F:nicotinamidase activity"/>
    <property type="evidence" value="ECO:0007669"/>
    <property type="project" value="UniProtKB-EC"/>
</dbReference>
<evidence type="ECO:0000256" key="2">
    <source>
        <dbReference type="ARBA" id="ARBA00022642"/>
    </source>
</evidence>
<keyword evidence="2" id="KW-0662">Pyridine nucleotide biosynthesis</keyword>
<dbReference type="AlphaFoldDB" id="A0A1C3D154"/>
<dbReference type="InterPro" id="IPR000868">
    <property type="entry name" value="Isochorismatase-like_dom"/>
</dbReference>
<evidence type="ECO:0000256" key="1">
    <source>
        <dbReference type="ARBA" id="ARBA00006336"/>
    </source>
</evidence>
<dbReference type="OrthoDB" id="9791276at2"/>
<evidence type="ECO:0000256" key="6">
    <source>
        <dbReference type="ARBA" id="ARBA00039017"/>
    </source>
</evidence>
<evidence type="ECO:0000256" key="3">
    <source>
        <dbReference type="ARBA" id="ARBA00022723"/>
    </source>
</evidence>
<evidence type="ECO:0000256" key="5">
    <source>
        <dbReference type="ARBA" id="ARBA00037900"/>
    </source>
</evidence>
<dbReference type="STRING" id="1891224.BBP83_02990"/>
<gene>
    <name evidence="10" type="ORF">BBP83_02990</name>
</gene>
<comment type="similarity">
    <text evidence="1">Belongs to the isochorismatase family.</text>
</comment>
<dbReference type="PANTHER" id="PTHR11080:SF2">
    <property type="entry name" value="LD05707P"/>
    <property type="match status" value="1"/>
</dbReference>
<dbReference type="PANTHER" id="PTHR11080">
    <property type="entry name" value="PYRAZINAMIDASE/NICOTINAMIDASE"/>
    <property type="match status" value="1"/>
</dbReference>